<dbReference type="GO" id="GO:0003824">
    <property type="term" value="F:catalytic activity"/>
    <property type="evidence" value="ECO:0007669"/>
    <property type="project" value="InterPro"/>
</dbReference>
<dbReference type="GO" id="GO:0046872">
    <property type="term" value="F:metal ion binding"/>
    <property type="evidence" value="ECO:0007669"/>
    <property type="project" value="UniProtKB-KW"/>
</dbReference>
<dbReference type="SUPFAM" id="SSF52242">
    <property type="entry name" value="Cobalamin (vitamin B12)-binding domain"/>
    <property type="match status" value="1"/>
</dbReference>
<evidence type="ECO:0000259" key="6">
    <source>
        <dbReference type="PROSITE" id="PS51332"/>
    </source>
</evidence>
<evidence type="ECO:0000256" key="3">
    <source>
        <dbReference type="ARBA" id="ARBA00022723"/>
    </source>
</evidence>
<dbReference type="PROSITE" id="PS51918">
    <property type="entry name" value="RADICAL_SAM"/>
    <property type="match status" value="1"/>
</dbReference>
<evidence type="ECO:0000256" key="2">
    <source>
        <dbReference type="ARBA" id="ARBA00022691"/>
    </source>
</evidence>
<dbReference type="Gene3D" id="3.80.30.20">
    <property type="entry name" value="tm_1862 like domain"/>
    <property type="match status" value="1"/>
</dbReference>
<evidence type="ECO:0000256" key="5">
    <source>
        <dbReference type="ARBA" id="ARBA00023014"/>
    </source>
</evidence>
<dbReference type="InterPro" id="IPR058240">
    <property type="entry name" value="rSAM_sf"/>
</dbReference>
<dbReference type="SFLD" id="SFLDG01082">
    <property type="entry name" value="B12-binding_domain_containing"/>
    <property type="match status" value="1"/>
</dbReference>
<reference evidence="8" key="1">
    <citation type="submission" date="2019-10" db="EMBL/GenBank/DDBJ databases">
        <title>Metagenomic sequencing of thiosulfate-disproportionating enrichment culture.</title>
        <authorList>
            <person name="Umezawa K."/>
            <person name="Kojima H."/>
            <person name="Fukui M."/>
        </authorList>
    </citation>
    <scope>NUCLEOTIDE SEQUENCE</scope>
    <source>
        <strain evidence="8">45J</strain>
    </source>
</reference>
<evidence type="ECO:0000256" key="1">
    <source>
        <dbReference type="ARBA" id="ARBA00001966"/>
    </source>
</evidence>
<accession>A0A5J4KYD1</accession>
<proteinExistence type="predicted"/>
<evidence type="ECO:0000259" key="7">
    <source>
        <dbReference type="PROSITE" id="PS51918"/>
    </source>
</evidence>
<keyword evidence="4" id="KW-0408">Iron</keyword>
<gene>
    <name evidence="8" type="ORF">A45J_2372</name>
</gene>
<evidence type="ECO:0000256" key="4">
    <source>
        <dbReference type="ARBA" id="ARBA00023004"/>
    </source>
</evidence>
<dbReference type="Pfam" id="PF02310">
    <property type="entry name" value="B12-binding"/>
    <property type="match status" value="1"/>
</dbReference>
<sequence>MRDFNVLFIYPNLRGMNMLPPAIALFSRILKDDGFKVALFDTTYYKIGEDFDSDKEKEKKLSVRPFDISRHVSLKTTDPFEDLDKTVNSFQPDLIAMSATEDIFPLGMKLLKHIDKYNILTIVGGVFPTFAPHKVMRNKEIDIVCVGEGEDALLELCRRLRAGKNYYDINNLWVKDKGGEIIKNPLRKVADINKNPIPDFTIFEDARFYRPMAGQIYRMLPVETHRGCPFQCSYCNSPAQSRLYKSEGAGVFLRKKSIDKVREELKYYISQYKVEYFYFWADTFFAYTDKEFNAFIEMYKDIKIPFWCQTRPETITEERIKRLREVGLHRMALGIEHGNEKFRREIINRRVKNEVIVNALDIISHHSLPAGVSVNNIVGFPTETPELAMDTIKLNRKIADKVDTMNCYAFTPFHDTPLRELSVKLGYIEEDTFTGCLTGEPVLNMPQFPKEKIKGIMKTFSLYVRFPVSRWQEIEQAEKDTTEGNELYERLRQEFIRTYFSKEFEED</sequence>
<dbReference type="GO" id="GO:0031419">
    <property type="term" value="F:cobalamin binding"/>
    <property type="evidence" value="ECO:0007669"/>
    <property type="project" value="InterPro"/>
</dbReference>
<keyword evidence="3" id="KW-0479">Metal-binding</keyword>
<dbReference type="Pfam" id="PF04055">
    <property type="entry name" value="Radical_SAM"/>
    <property type="match status" value="1"/>
</dbReference>
<dbReference type="InterPro" id="IPR007197">
    <property type="entry name" value="rSAM"/>
</dbReference>
<dbReference type="EMBL" id="BLAB01000001">
    <property type="protein sequence ID" value="GER94608.1"/>
    <property type="molecule type" value="Genomic_DNA"/>
</dbReference>
<dbReference type="SMART" id="SM00729">
    <property type="entry name" value="Elp3"/>
    <property type="match status" value="1"/>
</dbReference>
<comment type="cofactor">
    <cofactor evidence="1">
        <name>[4Fe-4S] cluster</name>
        <dbReference type="ChEBI" id="CHEBI:49883"/>
    </cofactor>
</comment>
<dbReference type="Gene3D" id="3.40.50.280">
    <property type="entry name" value="Cobalamin-binding domain"/>
    <property type="match status" value="1"/>
</dbReference>
<dbReference type="InterPro" id="IPR006158">
    <property type="entry name" value="Cobalamin-bd"/>
</dbReference>
<evidence type="ECO:0000313" key="8">
    <source>
        <dbReference type="EMBL" id="GER94608.1"/>
    </source>
</evidence>
<dbReference type="InterPro" id="IPR051198">
    <property type="entry name" value="BchE-like"/>
</dbReference>
<comment type="caution">
    <text evidence="8">The sequence shown here is derived from an EMBL/GenBank/DDBJ whole genome shotgun (WGS) entry which is preliminary data.</text>
</comment>
<name>A0A5J4KYD1_9ZZZZ</name>
<dbReference type="PANTHER" id="PTHR43409">
    <property type="entry name" value="ANAEROBIC MAGNESIUM-PROTOPORPHYRIN IX MONOMETHYL ESTER CYCLASE-RELATED"/>
    <property type="match status" value="1"/>
</dbReference>
<protein>
    <submittedName>
        <fullName evidence="8">Radical SAM protein</fullName>
    </submittedName>
</protein>
<dbReference type="InterPro" id="IPR006638">
    <property type="entry name" value="Elp3/MiaA/NifB-like_rSAM"/>
</dbReference>
<feature type="domain" description="Radical SAM core" evidence="7">
    <location>
        <begin position="214"/>
        <end position="457"/>
    </location>
</feature>
<dbReference type="PROSITE" id="PS51332">
    <property type="entry name" value="B12_BINDING"/>
    <property type="match status" value="1"/>
</dbReference>
<keyword evidence="2" id="KW-0949">S-adenosyl-L-methionine</keyword>
<dbReference type="SFLD" id="SFLDS00029">
    <property type="entry name" value="Radical_SAM"/>
    <property type="match status" value="1"/>
</dbReference>
<feature type="domain" description="B12-binding" evidence="6">
    <location>
        <begin position="3"/>
        <end position="167"/>
    </location>
</feature>
<dbReference type="InterPro" id="IPR023404">
    <property type="entry name" value="rSAM_horseshoe"/>
</dbReference>
<dbReference type="GO" id="GO:0051539">
    <property type="term" value="F:4 iron, 4 sulfur cluster binding"/>
    <property type="evidence" value="ECO:0007669"/>
    <property type="project" value="UniProtKB-KW"/>
</dbReference>
<dbReference type="InterPro" id="IPR036724">
    <property type="entry name" value="Cobalamin-bd_sf"/>
</dbReference>
<dbReference type="CDD" id="cd01335">
    <property type="entry name" value="Radical_SAM"/>
    <property type="match status" value="1"/>
</dbReference>
<dbReference type="SFLD" id="SFLDG01123">
    <property type="entry name" value="methyltransferase_(Class_B)"/>
    <property type="match status" value="1"/>
</dbReference>
<keyword evidence="5" id="KW-0411">Iron-sulfur</keyword>
<dbReference type="AlphaFoldDB" id="A0A5J4KYD1"/>
<dbReference type="InterPro" id="IPR034466">
    <property type="entry name" value="Methyltransferase_Class_B"/>
</dbReference>
<dbReference type="SUPFAM" id="SSF102114">
    <property type="entry name" value="Radical SAM enzymes"/>
    <property type="match status" value="1"/>
</dbReference>
<organism evidence="8">
    <name type="scientific">hot springs metagenome</name>
    <dbReference type="NCBI Taxonomy" id="433727"/>
    <lineage>
        <taxon>unclassified sequences</taxon>
        <taxon>metagenomes</taxon>
        <taxon>ecological metagenomes</taxon>
    </lineage>
</organism>